<dbReference type="EMBL" id="JANBVN010000012">
    <property type="protein sequence ID" value="KAJ9162412.1"/>
    <property type="molecule type" value="Genomic_DNA"/>
</dbReference>
<organism evidence="2 3">
    <name type="scientific">Coniochaeta hoffmannii</name>
    <dbReference type="NCBI Taxonomy" id="91930"/>
    <lineage>
        <taxon>Eukaryota</taxon>
        <taxon>Fungi</taxon>
        <taxon>Dikarya</taxon>
        <taxon>Ascomycota</taxon>
        <taxon>Pezizomycotina</taxon>
        <taxon>Sordariomycetes</taxon>
        <taxon>Sordariomycetidae</taxon>
        <taxon>Coniochaetales</taxon>
        <taxon>Coniochaetaceae</taxon>
        <taxon>Coniochaeta</taxon>
    </lineage>
</organism>
<feature type="region of interest" description="Disordered" evidence="1">
    <location>
        <begin position="232"/>
        <end position="252"/>
    </location>
</feature>
<evidence type="ECO:0000313" key="3">
    <source>
        <dbReference type="Proteomes" id="UP001174691"/>
    </source>
</evidence>
<sequence>MHNYSKLVGDADNMDGGAPLFSQSILKECSNMVEDADNVDGGAFAFSPPTPVPASVAYDTPISPFLLPSPAFETNFEPPMSCDLAPATTPSAAEPTELLKHTVSANLFSTVECHTDISLAELHTTDLTLDEIDRLIITPSEELLIRRSDCKQLRNDLVQASNEWIVHMDNLRYNISRFEKIIERLEAKCSASPWETLDNGTAWDMDVRKGMKGELLKKLAWAEKEWEGLDHEQLECTERADGGEDRLSGELE</sequence>
<protein>
    <submittedName>
        <fullName evidence="2">Uncharacterized protein</fullName>
    </submittedName>
</protein>
<comment type="caution">
    <text evidence="2">The sequence shown here is derived from an EMBL/GenBank/DDBJ whole genome shotgun (WGS) entry which is preliminary data.</text>
</comment>
<name>A0AA38VP75_9PEZI</name>
<reference evidence="2" key="1">
    <citation type="submission" date="2022-07" db="EMBL/GenBank/DDBJ databases">
        <title>Fungi with potential for degradation of polypropylene.</title>
        <authorList>
            <person name="Gostincar C."/>
        </authorList>
    </citation>
    <scope>NUCLEOTIDE SEQUENCE</scope>
    <source>
        <strain evidence="2">EXF-13287</strain>
    </source>
</reference>
<dbReference type="AlphaFoldDB" id="A0AA38VP75"/>
<evidence type="ECO:0000313" key="2">
    <source>
        <dbReference type="EMBL" id="KAJ9162412.1"/>
    </source>
</evidence>
<evidence type="ECO:0000256" key="1">
    <source>
        <dbReference type="SAM" id="MobiDB-lite"/>
    </source>
</evidence>
<keyword evidence="3" id="KW-1185">Reference proteome</keyword>
<accession>A0AA38VP75</accession>
<dbReference type="Proteomes" id="UP001174691">
    <property type="component" value="Unassembled WGS sequence"/>
</dbReference>
<proteinExistence type="predicted"/>
<gene>
    <name evidence="2" type="ORF">NKR19_g1312</name>
</gene>